<dbReference type="Gene3D" id="3.10.105.10">
    <property type="entry name" value="Dipeptide-binding Protein, Domain 3"/>
    <property type="match status" value="1"/>
</dbReference>
<dbReference type="InterPro" id="IPR000914">
    <property type="entry name" value="SBP_5_dom"/>
</dbReference>
<dbReference type="GO" id="GO:1904680">
    <property type="term" value="F:peptide transmembrane transporter activity"/>
    <property type="evidence" value="ECO:0007669"/>
    <property type="project" value="TreeGrafter"/>
</dbReference>
<keyword evidence="3" id="KW-0732">Signal</keyword>
<organism evidence="5">
    <name type="scientific">marine metagenome</name>
    <dbReference type="NCBI Taxonomy" id="408172"/>
    <lineage>
        <taxon>unclassified sequences</taxon>
        <taxon>metagenomes</taxon>
        <taxon>ecological metagenomes</taxon>
    </lineage>
</organism>
<feature type="non-terminal residue" evidence="5">
    <location>
        <position position="1"/>
    </location>
</feature>
<proteinExistence type="inferred from homology"/>
<dbReference type="PANTHER" id="PTHR30290">
    <property type="entry name" value="PERIPLASMIC BINDING COMPONENT OF ABC TRANSPORTER"/>
    <property type="match status" value="1"/>
</dbReference>
<feature type="domain" description="Solute-binding protein family 5" evidence="4">
    <location>
        <begin position="8"/>
        <end position="372"/>
    </location>
</feature>
<accession>A0A382BV77</accession>
<dbReference type="PANTHER" id="PTHR30290:SF9">
    <property type="entry name" value="OLIGOPEPTIDE-BINDING PROTEIN APPA"/>
    <property type="match status" value="1"/>
</dbReference>
<dbReference type="SUPFAM" id="SSF53850">
    <property type="entry name" value="Periplasmic binding protein-like II"/>
    <property type="match status" value="1"/>
</dbReference>
<dbReference type="InterPro" id="IPR030678">
    <property type="entry name" value="Peptide/Ni-bd"/>
</dbReference>
<dbReference type="PIRSF" id="PIRSF002741">
    <property type="entry name" value="MppA"/>
    <property type="match status" value="1"/>
</dbReference>
<dbReference type="GO" id="GO:0042597">
    <property type="term" value="C:periplasmic space"/>
    <property type="evidence" value="ECO:0007669"/>
    <property type="project" value="UniProtKB-ARBA"/>
</dbReference>
<comment type="similarity">
    <text evidence="1">Belongs to the bacterial solute-binding protein 5 family.</text>
</comment>
<gene>
    <name evidence="5" type="ORF">METZ01_LOCUS170236</name>
</gene>
<evidence type="ECO:0000256" key="1">
    <source>
        <dbReference type="ARBA" id="ARBA00005695"/>
    </source>
</evidence>
<evidence type="ECO:0000256" key="2">
    <source>
        <dbReference type="ARBA" id="ARBA00022448"/>
    </source>
</evidence>
<reference evidence="5" key="1">
    <citation type="submission" date="2018-05" db="EMBL/GenBank/DDBJ databases">
        <authorList>
            <person name="Lanie J.A."/>
            <person name="Ng W.-L."/>
            <person name="Kazmierczak K.M."/>
            <person name="Andrzejewski T.M."/>
            <person name="Davidsen T.M."/>
            <person name="Wayne K.J."/>
            <person name="Tettelin H."/>
            <person name="Glass J.I."/>
            <person name="Rusch D."/>
            <person name="Podicherti R."/>
            <person name="Tsui H.-C.T."/>
            <person name="Winkler M.E."/>
        </authorList>
    </citation>
    <scope>NUCLEOTIDE SEQUENCE</scope>
</reference>
<dbReference type="GO" id="GO:0015833">
    <property type="term" value="P:peptide transport"/>
    <property type="evidence" value="ECO:0007669"/>
    <property type="project" value="TreeGrafter"/>
</dbReference>
<keyword evidence="2" id="KW-0813">Transport</keyword>
<evidence type="ECO:0000313" key="5">
    <source>
        <dbReference type="EMBL" id="SVB17382.1"/>
    </source>
</evidence>
<protein>
    <recommendedName>
        <fullName evidence="4">Solute-binding protein family 5 domain-containing protein</fullName>
    </recommendedName>
</protein>
<dbReference type="Gene3D" id="3.40.190.10">
    <property type="entry name" value="Periplasmic binding protein-like II"/>
    <property type="match status" value="1"/>
</dbReference>
<dbReference type="CDD" id="cd00995">
    <property type="entry name" value="PBP2_NikA_DppA_OppA_like"/>
    <property type="match status" value="1"/>
</dbReference>
<dbReference type="GO" id="GO:0043190">
    <property type="term" value="C:ATP-binding cassette (ABC) transporter complex"/>
    <property type="evidence" value="ECO:0007669"/>
    <property type="project" value="InterPro"/>
</dbReference>
<name>A0A382BV77_9ZZZZ</name>
<dbReference type="EMBL" id="UINC01031400">
    <property type="protein sequence ID" value="SVB17382.1"/>
    <property type="molecule type" value="Genomic_DNA"/>
</dbReference>
<dbReference type="InterPro" id="IPR039424">
    <property type="entry name" value="SBP_5"/>
</dbReference>
<sequence length="466" mass="52212">DGVDIWNDMATGWDVSDDGLTYSFTIDENLTEWHDGTAFDIDQIIYGYNRWKSPPEGVIQPRVGALTLIDSMTKADDTTLDITLSEPFGDFLAETANGWHLILPQHILEANNNTIPSPELMVGTGPMIYEDSEEGVSVTTVKNENYFRKDPNGTPYPYLDKVTTFTFADPEVEVAALRTKQLDAARLIENQFPGQQRIMDENPGEFTFSIEPMIDVASVQLNNEAPPFDNIDARRALYYGVNRARIIEFNGKENPVNPISWFANLFPSYDVISKYPGYNPDTRDADVAKAKEYAEASGLTEFELITPGFRVQDAELIAQDMMECCNVKVSIVSQDWTTMVAAVEGRRYDAANGGTAPSYAGIVPVIDIMLAPGGGRNGGWHAPDNWLEAWGKAKKMQPGAERDALFAEMERIQLEEWVPTLPYYGVVSNKSWWHYVHNMHNTAQELFSNNKYEDLWLDSDAPEAGK</sequence>
<dbReference type="Pfam" id="PF00496">
    <property type="entry name" value="SBP_bac_5"/>
    <property type="match status" value="1"/>
</dbReference>
<dbReference type="AlphaFoldDB" id="A0A382BV77"/>
<evidence type="ECO:0000256" key="3">
    <source>
        <dbReference type="ARBA" id="ARBA00022729"/>
    </source>
</evidence>
<evidence type="ECO:0000259" key="4">
    <source>
        <dbReference type="Pfam" id="PF00496"/>
    </source>
</evidence>